<sequence>MVFVEEMDELSTLDSDIQLQLQSYSEICNEVHNLELSLEKQYELAQQIELYTSILETIEEVEKRYHSVSLELQKQRRENRHKANNAGSISSAKRYNQLLIKYNISQTDKKNLERNYTELQQKYDKLLSKNKSHFQPLLGLSTSPTRTIDLKDSKLSFNSPSQFSISTPSPTRRTRISPLRTGVQNAFQSTPNLNGTSTPSPSARKILTDLSVKRQMNLQNSPKAHNETAELKKRLFSEESGDDNGDEENEIGFSKVDGKSIEKLNECQSLHTDKQSDKHIYSTPHGSKRVMLRRILASGERSELSPTAVLSTPLSATSKRSRTISSLRKPNVIRGGQSIVDEKKTAMFSPLKTQNRRIRNSILKRMN</sequence>
<feature type="coiled-coil region" evidence="1">
    <location>
        <begin position="58"/>
        <end position="129"/>
    </location>
</feature>
<dbReference type="EMBL" id="CABFWN010000006">
    <property type="protein sequence ID" value="VUG20021.1"/>
    <property type="molecule type" value="Genomic_DNA"/>
</dbReference>
<accession>A0A7D9H297</accession>
<evidence type="ECO:0000313" key="4">
    <source>
        <dbReference type="Proteomes" id="UP000478008"/>
    </source>
</evidence>
<dbReference type="AlphaFoldDB" id="A0A7D9H297"/>
<name>A0A7D9H297_DEKBR</name>
<gene>
    <name evidence="3" type="ORF">DEBR0S6_05886G</name>
</gene>
<dbReference type="Proteomes" id="UP000478008">
    <property type="component" value="Unassembled WGS sequence"/>
</dbReference>
<keyword evidence="4" id="KW-1185">Reference proteome</keyword>
<evidence type="ECO:0000256" key="1">
    <source>
        <dbReference type="SAM" id="Coils"/>
    </source>
</evidence>
<feature type="region of interest" description="Disordered" evidence="2">
    <location>
        <begin position="237"/>
        <end position="256"/>
    </location>
</feature>
<keyword evidence="1" id="KW-0175">Coiled coil</keyword>
<protein>
    <submittedName>
        <fullName evidence="3">DEBR0S6_05886g1_1</fullName>
    </submittedName>
</protein>
<evidence type="ECO:0000256" key="2">
    <source>
        <dbReference type="SAM" id="MobiDB-lite"/>
    </source>
</evidence>
<organism evidence="3 4">
    <name type="scientific">Dekkera bruxellensis</name>
    <name type="common">Brettanomyces custersii</name>
    <dbReference type="NCBI Taxonomy" id="5007"/>
    <lineage>
        <taxon>Eukaryota</taxon>
        <taxon>Fungi</taxon>
        <taxon>Dikarya</taxon>
        <taxon>Ascomycota</taxon>
        <taxon>Saccharomycotina</taxon>
        <taxon>Pichiomycetes</taxon>
        <taxon>Pichiales</taxon>
        <taxon>Pichiaceae</taxon>
        <taxon>Brettanomyces</taxon>
    </lineage>
</organism>
<evidence type="ECO:0000313" key="3">
    <source>
        <dbReference type="EMBL" id="VUG20021.1"/>
    </source>
</evidence>
<reference evidence="3 4" key="1">
    <citation type="submission" date="2019-07" db="EMBL/GenBank/DDBJ databases">
        <authorList>
            <person name="Friedrich A."/>
            <person name="Schacherer J."/>
        </authorList>
    </citation>
    <scope>NUCLEOTIDE SEQUENCE [LARGE SCALE GENOMIC DNA]</scope>
</reference>
<feature type="compositionally biased region" description="Acidic residues" evidence="2">
    <location>
        <begin position="239"/>
        <end position="250"/>
    </location>
</feature>
<proteinExistence type="predicted"/>